<comment type="pathway">
    <text evidence="2 7">Carbohydrate metabolism; pentose and glucuronate interconversion.</text>
</comment>
<gene>
    <name evidence="7" type="primary">uxaC</name>
    <name evidence="8" type="ORF">SAMN05421734_105128</name>
</gene>
<dbReference type="RefSeq" id="WP_090795551.1">
    <property type="nucleotide sequence ID" value="NZ_FMYI01000005.1"/>
</dbReference>
<dbReference type="Gene3D" id="1.10.2020.10">
    <property type="entry name" value="uronate isomerase, domain 2, chain A"/>
    <property type="match status" value="1"/>
</dbReference>
<dbReference type="PANTHER" id="PTHR30068">
    <property type="entry name" value="URONATE ISOMERASE"/>
    <property type="match status" value="1"/>
</dbReference>
<dbReference type="STRING" id="1612202.SAMN05421734_105128"/>
<keyword evidence="9" id="KW-1185">Reference proteome</keyword>
<dbReference type="InterPro" id="IPR032466">
    <property type="entry name" value="Metal_Hydrolase"/>
</dbReference>
<dbReference type="EC" id="5.3.1.12" evidence="4 7"/>
<dbReference type="PANTHER" id="PTHR30068:SF4">
    <property type="entry name" value="URONATE ISOMERASE"/>
    <property type="match status" value="1"/>
</dbReference>
<dbReference type="Pfam" id="PF02614">
    <property type="entry name" value="UxaC"/>
    <property type="match status" value="1"/>
</dbReference>
<dbReference type="EMBL" id="FMYI01000005">
    <property type="protein sequence ID" value="SDC21575.1"/>
    <property type="molecule type" value="Genomic_DNA"/>
</dbReference>
<evidence type="ECO:0000256" key="7">
    <source>
        <dbReference type="HAMAP-Rule" id="MF_00675"/>
    </source>
</evidence>
<evidence type="ECO:0000256" key="6">
    <source>
        <dbReference type="ARBA" id="ARBA00023235"/>
    </source>
</evidence>
<comment type="catalytic activity">
    <reaction evidence="7">
        <text>aldehydo-D-galacturonate = keto-D-tagaturonate</text>
        <dbReference type="Rhea" id="RHEA:27702"/>
        <dbReference type="ChEBI" id="CHEBI:12952"/>
        <dbReference type="ChEBI" id="CHEBI:17886"/>
    </reaction>
</comment>
<dbReference type="InterPro" id="IPR003766">
    <property type="entry name" value="Uronate_isomerase"/>
</dbReference>
<evidence type="ECO:0000256" key="5">
    <source>
        <dbReference type="ARBA" id="ARBA00020555"/>
    </source>
</evidence>
<dbReference type="AlphaFoldDB" id="A0A1G6JT17"/>
<evidence type="ECO:0000256" key="4">
    <source>
        <dbReference type="ARBA" id="ARBA00012546"/>
    </source>
</evidence>
<dbReference type="UniPathway" id="UPA00246"/>
<protein>
    <recommendedName>
        <fullName evidence="5 7">Uronate isomerase</fullName>
        <ecNumber evidence="4 7">5.3.1.12</ecNumber>
    </recommendedName>
    <alternativeName>
        <fullName evidence="7">Glucuronate isomerase</fullName>
    </alternativeName>
    <alternativeName>
        <fullName evidence="7">Uronic isomerase</fullName>
    </alternativeName>
</protein>
<evidence type="ECO:0000256" key="3">
    <source>
        <dbReference type="ARBA" id="ARBA00008397"/>
    </source>
</evidence>
<evidence type="ECO:0000313" key="8">
    <source>
        <dbReference type="EMBL" id="SDC21575.1"/>
    </source>
</evidence>
<dbReference type="GO" id="GO:0019698">
    <property type="term" value="P:D-galacturonate catabolic process"/>
    <property type="evidence" value="ECO:0007669"/>
    <property type="project" value="TreeGrafter"/>
</dbReference>
<dbReference type="OrthoDB" id="9766564at2"/>
<dbReference type="Proteomes" id="UP000242949">
    <property type="component" value="Unassembled WGS sequence"/>
</dbReference>
<organism evidence="8 9">
    <name type="scientific">Pelagirhabdus alkalitolerans</name>
    <dbReference type="NCBI Taxonomy" id="1612202"/>
    <lineage>
        <taxon>Bacteria</taxon>
        <taxon>Bacillati</taxon>
        <taxon>Bacillota</taxon>
        <taxon>Bacilli</taxon>
        <taxon>Bacillales</taxon>
        <taxon>Bacillaceae</taxon>
        <taxon>Pelagirhabdus</taxon>
    </lineage>
</organism>
<name>A0A1G6JT17_9BACI</name>
<proteinExistence type="inferred from homology"/>
<dbReference type="Gene3D" id="3.20.20.140">
    <property type="entry name" value="Metal-dependent hydrolases"/>
    <property type="match status" value="1"/>
</dbReference>
<sequence length="467" mass="54838">MSKPFIHDQFLLQSETSEWLYHDYAKDLPIIDYHCHLSPKEIADNELFESITDIWLSGDHYKWRAMRAFGVDEAYITGNASKEEKFMKWAEVVPKTLGNPLYHWTHLELSRYFGIDELLSPDTAKDIWQETNRLLQTHAFRPKSIIKRSNVEAICTTDAPVDTLSHHREIEKDTQFDTKVLPTLRPDTLLQYDMDSFYENLRAIEIYYDQEVSDEKTMKVLLRKMVNFFHESGCRLADFGMQRLNFEPVHTSQFDQIMVKIKKQIPLSFVEKTQYQTAVIIEFAHLFHEYDWVMQLHIGAIRDNNTRMYHQAGKDSGFDSIDDFLIAKPLNQLLDAIDQTDQLPQTIIYNLNPNHNEVIATTIGNFQTGNRIGKVQFGSGWWFNDQKRGMERQINDLAHFSYLQTFVGMLTDSRSFLSYTRHEYFRRILANIVGEWVEEGLVPNDKQMLGQLMTDICYQNAKNYFAF</sequence>
<evidence type="ECO:0000313" key="9">
    <source>
        <dbReference type="Proteomes" id="UP000242949"/>
    </source>
</evidence>
<dbReference type="GO" id="GO:0008880">
    <property type="term" value="F:glucuronate isomerase activity"/>
    <property type="evidence" value="ECO:0007669"/>
    <property type="project" value="UniProtKB-UniRule"/>
</dbReference>
<comment type="similarity">
    <text evidence="3 7">Belongs to the metallo-dependent hydrolases superfamily. Uronate isomerase family.</text>
</comment>
<accession>A0A1G6JT17</accession>
<keyword evidence="6 7" id="KW-0413">Isomerase</keyword>
<evidence type="ECO:0000256" key="2">
    <source>
        <dbReference type="ARBA" id="ARBA00004892"/>
    </source>
</evidence>
<dbReference type="SUPFAM" id="SSF51556">
    <property type="entry name" value="Metallo-dependent hydrolases"/>
    <property type="match status" value="1"/>
</dbReference>
<dbReference type="GO" id="GO:0042840">
    <property type="term" value="P:D-glucuronate catabolic process"/>
    <property type="evidence" value="ECO:0007669"/>
    <property type="project" value="TreeGrafter"/>
</dbReference>
<reference evidence="9" key="1">
    <citation type="submission" date="2016-09" db="EMBL/GenBank/DDBJ databases">
        <authorList>
            <person name="Varghese N."/>
            <person name="Submissions S."/>
        </authorList>
    </citation>
    <scope>NUCLEOTIDE SEQUENCE [LARGE SCALE GENOMIC DNA]</scope>
    <source>
        <strain evidence="9">S5</strain>
    </source>
</reference>
<evidence type="ECO:0000256" key="1">
    <source>
        <dbReference type="ARBA" id="ARBA00001165"/>
    </source>
</evidence>
<dbReference type="HAMAP" id="MF_00675">
    <property type="entry name" value="UxaC"/>
    <property type="match status" value="1"/>
</dbReference>
<comment type="catalytic activity">
    <reaction evidence="1 7">
        <text>D-glucuronate = D-fructuronate</text>
        <dbReference type="Rhea" id="RHEA:13049"/>
        <dbReference type="ChEBI" id="CHEBI:58720"/>
        <dbReference type="ChEBI" id="CHEBI:59863"/>
        <dbReference type="EC" id="5.3.1.12"/>
    </reaction>
</comment>
<dbReference type="NCBIfam" id="NF002794">
    <property type="entry name" value="PRK02925.1"/>
    <property type="match status" value="1"/>
</dbReference>